<evidence type="ECO:0000256" key="2">
    <source>
        <dbReference type="SAM" id="MobiDB-lite"/>
    </source>
</evidence>
<evidence type="ECO:0000259" key="3">
    <source>
        <dbReference type="Pfam" id="PF07261"/>
    </source>
</evidence>
<feature type="region of interest" description="Disordered" evidence="2">
    <location>
        <begin position="279"/>
        <end position="301"/>
    </location>
</feature>
<evidence type="ECO:0000313" key="5">
    <source>
        <dbReference type="EMBL" id="NJP37029.1"/>
    </source>
</evidence>
<evidence type="ECO:0000259" key="4">
    <source>
        <dbReference type="Pfam" id="PF25888"/>
    </source>
</evidence>
<feature type="compositionally biased region" description="Acidic residues" evidence="2">
    <location>
        <begin position="430"/>
        <end position="439"/>
    </location>
</feature>
<dbReference type="RefSeq" id="WP_168005317.1">
    <property type="nucleotide sequence ID" value="NZ_JAATHJ010000005.1"/>
</dbReference>
<feature type="domain" description="DnaB/C C-terminal" evidence="3">
    <location>
        <begin position="331"/>
        <end position="391"/>
    </location>
</feature>
<proteinExistence type="inferred from homology"/>
<feature type="compositionally biased region" description="Basic and acidic residues" evidence="2">
    <location>
        <begin position="395"/>
        <end position="405"/>
    </location>
</feature>
<evidence type="ECO:0000256" key="1">
    <source>
        <dbReference type="ARBA" id="ARBA00093462"/>
    </source>
</evidence>
<dbReference type="Pfam" id="PF07261">
    <property type="entry name" value="DnaB_2"/>
    <property type="match status" value="1"/>
</dbReference>
<dbReference type="AlphaFoldDB" id="A0A969TW67"/>
<sequence length="464" mass="53250">MRWQDIQPATPFSAVMSAAVPDERIRSLTLLYQPLIGPVAYSLYMMLASEISMSADLAITGTHKQWMTHTGQPLPMLADERRKLEAMGLLETFKKEEDGDSVYLYELKQPLSPADFFADDLLSVYLYNRIGSRERYRRLRESFAVHQADKSGYEKVTQGFDQVFTSIHPSEMRSTSGEMADAVSSASILQGSGEEASYDFSREELTLEEIAAHLPPFVKREELYTDVNETCIRQIAFLYRYSAEEIAYLIQDAMFHTDHLEVKELREAAKRRYRLQENGRPPMLGMRSQPPQLRTVNKEPATDEERQIQYFETTSPLEYLHSLSDGAKVFPGDVDIIEELMSDYGLPAGVVNVLIDYLYIVNNGNLAKGLAFKIATQWKRKKVKTVADAMALAKQEHESRKHYEQNQKQPQGKQGKQQIRQPLPKWMQEPEAETEQDEESLQRARQEAEKYKALLREKKEKRGG</sequence>
<reference evidence="5 6" key="1">
    <citation type="submission" date="2020-03" db="EMBL/GenBank/DDBJ databases">
        <title>Assessment of the enzymatic potential of alkaline-tolerant lipase obtained from Bacillus luteus H11 (technogenic soil) for the bioremediation of saline soils contaminated with petroleum substances.</title>
        <authorList>
            <person name="Kalwasinska A."/>
        </authorList>
    </citation>
    <scope>NUCLEOTIDE SEQUENCE [LARGE SCALE GENOMIC DNA]</scope>
    <source>
        <strain evidence="5 6">H11</strain>
    </source>
</reference>
<comment type="caution">
    <text evidence="5">The sequence shown here is derived from an EMBL/GenBank/DDBJ whole genome shotgun (WGS) entry which is preliminary data.</text>
</comment>
<feature type="compositionally biased region" description="Basic and acidic residues" evidence="2">
    <location>
        <begin position="440"/>
        <end position="464"/>
    </location>
</feature>
<gene>
    <name evidence="5" type="ORF">HCN83_05440</name>
</gene>
<accession>A0A969TW67</accession>
<dbReference type="Pfam" id="PF25888">
    <property type="entry name" value="WHD_DnaB"/>
    <property type="match status" value="1"/>
</dbReference>
<comment type="similarity">
    <text evidence="1">Belongs to the DnaB/DnaD family.</text>
</comment>
<feature type="domain" description="Replicative helicase loading/DNA remodeling protein DnaB N-terminal winged helix" evidence="4">
    <location>
        <begin position="7"/>
        <end position="169"/>
    </location>
</feature>
<evidence type="ECO:0008006" key="7">
    <source>
        <dbReference type="Google" id="ProtNLM"/>
    </source>
</evidence>
<feature type="compositionally biased region" description="Low complexity" evidence="2">
    <location>
        <begin position="406"/>
        <end position="418"/>
    </location>
</feature>
<evidence type="ECO:0000313" key="6">
    <source>
        <dbReference type="Proteomes" id="UP000752012"/>
    </source>
</evidence>
<dbReference type="Proteomes" id="UP000752012">
    <property type="component" value="Unassembled WGS sequence"/>
</dbReference>
<dbReference type="InterPro" id="IPR006343">
    <property type="entry name" value="DnaB/C_C"/>
</dbReference>
<feature type="region of interest" description="Disordered" evidence="2">
    <location>
        <begin position="395"/>
        <end position="464"/>
    </location>
</feature>
<keyword evidence="6" id="KW-1185">Reference proteome</keyword>
<protein>
    <recommendedName>
        <fullName evidence="7">Replicative DNA helicase loader DnaB</fullName>
    </recommendedName>
</protein>
<dbReference type="InterPro" id="IPR058660">
    <property type="entry name" value="WHD_DnaB"/>
</dbReference>
<name>A0A969TW67_9BACI</name>
<dbReference type="EMBL" id="JAATHJ010000005">
    <property type="protein sequence ID" value="NJP37029.1"/>
    <property type="molecule type" value="Genomic_DNA"/>
</dbReference>
<organism evidence="5 6">
    <name type="scientific">Alkalicoccus luteus</name>
    <dbReference type="NCBI Taxonomy" id="1237094"/>
    <lineage>
        <taxon>Bacteria</taxon>
        <taxon>Bacillati</taxon>
        <taxon>Bacillota</taxon>
        <taxon>Bacilli</taxon>
        <taxon>Bacillales</taxon>
        <taxon>Bacillaceae</taxon>
        <taxon>Alkalicoccus</taxon>
    </lineage>
</organism>